<organism evidence="3 4">
    <name type="scientific">Neisseria subflava</name>
    <dbReference type="NCBI Taxonomy" id="28449"/>
    <lineage>
        <taxon>Bacteria</taxon>
        <taxon>Pseudomonadati</taxon>
        <taxon>Pseudomonadota</taxon>
        <taxon>Betaproteobacteria</taxon>
        <taxon>Neisseriales</taxon>
        <taxon>Neisseriaceae</taxon>
        <taxon>Neisseria</taxon>
    </lineage>
</organism>
<gene>
    <name evidence="3" type="ORF">QP451_11640</name>
</gene>
<feature type="non-terminal residue" evidence="3">
    <location>
        <position position="82"/>
    </location>
</feature>
<feature type="compositionally biased region" description="Low complexity" evidence="1">
    <location>
        <begin position="1"/>
        <end position="12"/>
    </location>
</feature>
<feature type="domain" description="MmeI-like helicase spacer" evidence="2">
    <location>
        <begin position="26"/>
        <end position="78"/>
    </location>
</feature>
<evidence type="ECO:0000259" key="2">
    <source>
        <dbReference type="Pfam" id="PF20465"/>
    </source>
</evidence>
<accession>A0AAW6YAI4</accession>
<dbReference type="Pfam" id="PF20465">
    <property type="entry name" value="MmeI_hel"/>
    <property type="match status" value="1"/>
</dbReference>
<evidence type="ECO:0000256" key="1">
    <source>
        <dbReference type="SAM" id="MobiDB-lite"/>
    </source>
</evidence>
<sequence>LVGDVDVPVADDAPQDQEEEDFATQQASILLTRLLFLLYGDDAGLWEADLFHRWVEWDTTADSLGPQLDGLFRVLNAGPASP</sequence>
<dbReference type="InterPro" id="IPR046819">
    <property type="entry name" value="MmeI_hel"/>
</dbReference>
<feature type="non-terminal residue" evidence="3">
    <location>
        <position position="1"/>
    </location>
</feature>
<name>A0AAW6YAI4_NEISU</name>
<comment type="caution">
    <text evidence="3">The sequence shown here is derived from an EMBL/GenBank/DDBJ whole genome shotgun (WGS) entry which is preliminary data.</text>
</comment>
<evidence type="ECO:0000313" key="3">
    <source>
        <dbReference type="EMBL" id="MDK7243651.1"/>
    </source>
</evidence>
<protein>
    <recommendedName>
        <fullName evidence="2">MmeI-like helicase spacer domain-containing protein</fullName>
    </recommendedName>
</protein>
<proteinExistence type="predicted"/>
<dbReference type="Proteomes" id="UP001236303">
    <property type="component" value="Unassembled WGS sequence"/>
</dbReference>
<feature type="region of interest" description="Disordered" evidence="1">
    <location>
        <begin position="1"/>
        <end position="20"/>
    </location>
</feature>
<evidence type="ECO:0000313" key="4">
    <source>
        <dbReference type="Proteomes" id="UP001236303"/>
    </source>
</evidence>
<dbReference type="EMBL" id="JASOPA010000157">
    <property type="protein sequence ID" value="MDK7243651.1"/>
    <property type="molecule type" value="Genomic_DNA"/>
</dbReference>
<reference evidence="3" key="1">
    <citation type="submission" date="2023-05" db="EMBL/GenBank/DDBJ databases">
        <title>Cataloging the Phylogenetic Diversity of Human Bladder Bacteria.</title>
        <authorList>
            <person name="Du J."/>
        </authorList>
    </citation>
    <scope>NUCLEOTIDE SEQUENCE</scope>
    <source>
        <strain evidence="3">UMB1050</strain>
    </source>
</reference>
<dbReference type="AlphaFoldDB" id="A0AAW6YAI4"/>